<dbReference type="EMBL" id="KV419399">
    <property type="protein sequence ID" value="KZS96317.1"/>
    <property type="molecule type" value="Genomic_DNA"/>
</dbReference>
<name>A0A164XUZ3_9AGAM</name>
<accession>A0A164XUZ3</accession>
<protein>
    <submittedName>
        <fullName evidence="1">Uncharacterized protein</fullName>
    </submittedName>
</protein>
<keyword evidence="2" id="KW-1185">Reference proteome</keyword>
<reference evidence="1 2" key="1">
    <citation type="journal article" date="2016" name="Mol. Biol. Evol.">
        <title>Comparative Genomics of Early-Diverging Mushroom-Forming Fungi Provides Insights into the Origins of Lignocellulose Decay Capabilities.</title>
        <authorList>
            <person name="Nagy L.G."/>
            <person name="Riley R."/>
            <person name="Tritt A."/>
            <person name="Adam C."/>
            <person name="Daum C."/>
            <person name="Floudas D."/>
            <person name="Sun H."/>
            <person name="Yadav J.S."/>
            <person name="Pangilinan J."/>
            <person name="Larsson K.H."/>
            <person name="Matsuura K."/>
            <person name="Barry K."/>
            <person name="Labutti K."/>
            <person name="Kuo R."/>
            <person name="Ohm R.A."/>
            <person name="Bhattacharya S.S."/>
            <person name="Shirouzu T."/>
            <person name="Yoshinaga Y."/>
            <person name="Martin F.M."/>
            <person name="Grigoriev I.V."/>
            <person name="Hibbett D.S."/>
        </authorList>
    </citation>
    <scope>NUCLEOTIDE SEQUENCE [LARGE SCALE GENOMIC DNA]</scope>
    <source>
        <strain evidence="1 2">HHB9708</strain>
    </source>
</reference>
<dbReference type="Proteomes" id="UP000076722">
    <property type="component" value="Unassembled WGS sequence"/>
</dbReference>
<proteinExistence type="predicted"/>
<organism evidence="1 2">
    <name type="scientific">Sistotremastrum niveocremeum HHB9708</name>
    <dbReference type="NCBI Taxonomy" id="1314777"/>
    <lineage>
        <taxon>Eukaryota</taxon>
        <taxon>Fungi</taxon>
        <taxon>Dikarya</taxon>
        <taxon>Basidiomycota</taxon>
        <taxon>Agaricomycotina</taxon>
        <taxon>Agaricomycetes</taxon>
        <taxon>Sistotremastrales</taxon>
        <taxon>Sistotremastraceae</taxon>
        <taxon>Sertulicium</taxon>
        <taxon>Sertulicium niveocremeum</taxon>
    </lineage>
</organism>
<dbReference type="AlphaFoldDB" id="A0A164XUZ3"/>
<evidence type="ECO:0000313" key="1">
    <source>
        <dbReference type="EMBL" id="KZS96317.1"/>
    </source>
</evidence>
<evidence type="ECO:0000313" key="2">
    <source>
        <dbReference type="Proteomes" id="UP000076722"/>
    </source>
</evidence>
<sequence>MSLALNLTTAYLAVSTMPDLAIHTTCQAVNDADVRKQSDRRHTGAAIRRRSIEQTAIELRPRMLCLSAPSFKKSQLIFTSTSSITALLSINSNEILPSSRKNRCQNSSDLHAGQASCRPGTGSLYGRRGIEQSYRDVKGAKYSPGDRPDHRVVYTDCCALYPHSGLLNQPDAIFFPQGTS</sequence>
<gene>
    <name evidence="1" type="ORF">SISNIDRAFT_463818</name>
</gene>